<sequence length="87" mass="10153">MQEDKVRDAVLKVALGFRVEEVTEEYGMEDGEMRLVKCRKTHKDIPPDLKAVRLLLEGTDYASFTDEQLEAEKEKLLRQLEREKENA</sequence>
<comment type="caution">
    <text evidence="1">The sequence shown here is derived from an EMBL/GenBank/DDBJ whole genome shotgun (WGS) entry which is preliminary data.</text>
</comment>
<dbReference type="EMBL" id="DXBS01000150">
    <property type="protein sequence ID" value="HIZ25412.1"/>
    <property type="molecule type" value="Genomic_DNA"/>
</dbReference>
<organism evidence="1 2">
    <name type="scientific">Candidatus Gallimonas intestinigallinarum</name>
    <dbReference type="NCBI Taxonomy" id="2838604"/>
    <lineage>
        <taxon>Bacteria</taxon>
        <taxon>Bacillati</taxon>
        <taxon>Bacillota</taxon>
        <taxon>Clostridia</taxon>
        <taxon>Candidatus Gallimonas</taxon>
    </lineage>
</organism>
<name>A0A9D2IWW2_9FIRM</name>
<evidence type="ECO:0000313" key="2">
    <source>
        <dbReference type="Proteomes" id="UP000824044"/>
    </source>
</evidence>
<evidence type="ECO:0000313" key="1">
    <source>
        <dbReference type="EMBL" id="HIZ25412.1"/>
    </source>
</evidence>
<reference evidence="1" key="1">
    <citation type="journal article" date="2021" name="PeerJ">
        <title>Extensive microbial diversity within the chicken gut microbiome revealed by metagenomics and culture.</title>
        <authorList>
            <person name="Gilroy R."/>
            <person name="Ravi A."/>
            <person name="Getino M."/>
            <person name="Pursley I."/>
            <person name="Horton D.L."/>
            <person name="Alikhan N.F."/>
            <person name="Baker D."/>
            <person name="Gharbi K."/>
            <person name="Hall N."/>
            <person name="Watson M."/>
            <person name="Adriaenssens E.M."/>
            <person name="Foster-Nyarko E."/>
            <person name="Jarju S."/>
            <person name="Secka A."/>
            <person name="Antonio M."/>
            <person name="Oren A."/>
            <person name="Chaudhuri R.R."/>
            <person name="La Ragione R."/>
            <person name="Hildebrand F."/>
            <person name="Pallen M.J."/>
        </authorList>
    </citation>
    <scope>NUCLEOTIDE SEQUENCE</scope>
    <source>
        <strain evidence="1">CHK33-5263</strain>
    </source>
</reference>
<dbReference type="AlphaFoldDB" id="A0A9D2IWW2"/>
<dbReference type="Proteomes" id="UP000824044">
    <property type="component" value="Unassembled WGS sequence"/>
</dbReference>
<accession>A0A9D2IWW2</accession>
<gene>
    <name evidence="1" type="ORF">H9812_08130</name>
</gene>
<reference evidence="1" key="2">
    <citation type="submission" date="2021-04" db="EMBL/GenBank/DDBJ databases">
        <authorList>
            <person name="Gilroy R."/>
        </authorList>
    </citation>
    <scope>NUCLEOTIDE SEQUENCE</scope>
    <source>
        <strain evidence="1">CHK33-5263</strain>
    </source>
</reference>
<protein>
    <submittedName>
        <fullName evidence="1">Uncharacterized protein</fullName>
    </submittedName>
</protein>
<proteinExistence type="predicted"/>